<reference evidence="1 2" key="1">
    <citation type="journal article" date="2014" name="Genome Announc.">
        <title>Draft Genome Sequence of Marine Flavobacterium Jejuia pallidilutea Strain 11shimoA1 and Pigmentation Mutants.</title>
        <authorList>
            <person name="Takatani N."/>
            <person name="Nakanishi M."/>
            <person name="Meirelles P."/>
            <person name="Mino S."/>
            <person name="Suda W."/>
            <person name="Oshima K."/>
            <person name="Hattori M."/>
            <person name="Ohkuma M."/>
            <person name="Hosokawa M."/>
            <person name="Miyashita K."/>
            <person name="Thompson F.L."/>
            <person name="Niwa A."/>
            <person name="Sawabe T."/>
            <person name="Sawabe T."/>
        </authorList>
    </citation>
    <scope>NUCLEOTIDE SEQUENCE [LARGE SCALE GENOMIC DNA]</scope>
    <source>
        <strain evidence="1 2">JCM 19301</strain>
    </source>
</reference>
<dbReference type="AlphaFoldDB" id="A0A090VRT4"/>
<protein>
    <submittedName>
        <fullName evidence="1">Uncharacterized protein</fullName>
    </submittedName>
</protein>
<evidence type="ECO:0000313" key="1">
    <source>
        <dbReference type="EMBL" id="GAL67445.1"/>
    </source>
</evidence>
<comment type="caution">
    <text evidence="1">The sequence shown here is derived from an EMBL/GenBank/DDBJ whole genome shotgun (WGS) entry which is preliminary data.</text>
</comment>
<gene>
    <name evidence="1" type="ORF">JCM19301_418</name>
</gene>
<dbReference type="RefSeq" id="WP_042244036.1">
    <property type="nucleotide sequence ID" value="NZ_BBNR01000010.1"/>
</dbReference>
<accession>A0A090VRT4</accession>
<proteinExistence type="predicted"/>
<dbReference type="Proteomes" id="UP000029641">
    <property type="component" value="Unassembled WGS sequence"/>
</dbReference>
<dbReference type="EMBL" id="BBNR01000010">
    <property type="protein sequence ID" value="GAL67445.1"/>
    <property type="molecule type" value="Genomic_DNA"/>
</dbReference>
<organism evidence="1 2">
    <name type="scientific">Jejuia pallidilutea</name>
    <dbReference type="NCBI Taxonomy" id="504487"/>
    <lineage>
        <taxon>Bacteria</taxon>
        <taxon>Pseudomonadati</taxon>
        <taxon>Bacteroidota</taxon>
        <taxon>Flavobacteriia</taxon>
        <taxon>Flavobacteriales</taxon>
        <taxon>Flavobacteriaceae</taxon>
        <taxon>Jejuia</taxon>
    </lineage>
</organism>
<dbReference type="STRING" id="504487.JCM19538_1206"/>
<evidence type="ECO:0000313" key="2">
    <source>
        <dbReference type="Proteomes" id="UP000029641"/>
    </source>
</evidence>
<name>A0A090VRT4_9FLAO</name>
<sequence>MNLKKYIGVIIIILTVIGIVNQRQVDVHNQEIVLQFTDANHLNSDDKVAIVILERELKKLGVEDFKVIENNSGKLKITYYSDADVSAVKRILLKNIRSELDDLEDHEKPFSLPFEKNDIAYNLEVYEIQNGNETDTGLNGVEVLELKPKSDRFFKPKTLSSTLGEYSEKENAIFKVAFNLHKSTLYALNNALQQIPEVRQDLNAKREKN</sequence>